<evidence type="ECO:0000313" key="1">
    <source>
        <dbReference type="EMBL" id="SEQ69956.1"/>
    </source>
</evidence>
<dbReference type="AlphaFoldDB" id="A0A1H9I5W2"/>
<sequence>MVMLGLMLSGLILHQLNHRNGKGLEMEFLYNSTQVSKVLITIDSPLFTVQHLTERPE</sequence>
<proteinExistence type="predicted"/>
<dbReference type="EMBL" id="FOGC01000005">
    <property type="protein sequence ID" value="SEQ69956.1"/>
    <property type="molecule type" value="Genomic_DNA"/>
</dbReference>
<accession>A0A1H9I5W2</accession>
<reference evidence="2" key="1">
    <citation type="submission" date="2016-10" db="EMBL/GenBank/DDBJ databases">
        <authorList>
            <person name="Varghese N."/>
            <person name="Submissions S."/>
        </authorList>
    </citation>
    <scope>NUCLEOTIDE SEQUENCE [LARGE SCALE GENOMIC DNA]</scope>
    <source>
        <strain evidence="2">8N4</strain>
    </source>
</reference>
<evidence type="ECO:0000313" key="2">
    <source>
        <dbReference type="Proteomes" id="UP000242515"/>
    </source>
</evidence>
<keyword evidence="2" id="KW-1185">Reference proteome</keyword>
<gene>
    <name evidence="1" type="ORF">SAMN05216522_105224</name>
</gene>
<dbReference type="Proteomes" id="UP000242515">
    <property type="component" value="Unassembled WGS sequence"/>
</dbReference>
<organism evidence="1 2">
    <name type="scientific">Rosenbergiella nectarea</name>
    <dbReference type="NCBI Taxonomy" id="988801"/>
    <lineage>
        <taxon>Bacteria</taxon>
        <taxon>Pseudomonadati</taxon>
        <taxon>Pseudomonadota</taxon>
        <taxon>Gammaproteobacteria</taxon>
        <taxon>Enterobacterales</taxon>
        <taxon>Erwiniaceae</taxon>
        <taxon>Rosenbergiella</taxon>
    </lineage>
</organism>
<name>A0A1H9I5W2_9GAMM</name>
<protein>
    <submittedName>
        <fullName evidence="1">Uncharacterized protein</fullName>
    </submittedName>
</protein>